<name>A0A1T5CS08_9FLAO</name>
<keyword evidence="1" id="KW-0472">Membrane</keyword>
<evidence type="ECO:0000259" key="2">
    <source>
        <dbReference type="Pfam" id="PF00535"/>
    </source>
</evidence>
<keyword evidence="1" id="KW-0812">Transmembrane</keyword>
<reference evidence="4" key="1">
    <citation type="submission" date="2017-02" db="EMBL/GenBank/DDBJ databases">
        <authorList>
            <person name="Varghese N."/>
            <person name="Submissions S."/>
        </authorList>
    </citation>
    <scope>NUCLEOTIDE SEQUENCE [LARGE SCALE GENOMIC DNA]</scope>
    <source>
        <strain evidence="4">DSM 23405</strain>
    </source>
</reference>
<dbReference type="InterPro" id="IPR029044">
    <property type="entry name" value="Nucleotide-diphossugar_trans"/>
</dbReference>
<dbReference type="Gene3D" id="3.90.550.10">
    <property type="entry name" value="Spore Coat Polysaccharide Biosynthesis Protein SpsA, Chain A"/>
    <property type="match status" value="1"/>
</dbReference>
<dbReference type="GO" id="GO:0016740">
    <property type="term" value="F:transferase activity"/>
    <property type="evidence" value="ECO:0007669"/>
    <property type="project" value="UniProtKB-KW"/>
</dbReference>
<feature type="domain" description="Glycosyltransferase 2-like" evidence="2">
    <location>
        <begin position="6"/>
        <end position="172"/>
    </location>
</feature>
<dbReference type="EMBL" id="FUYY01000003">
    <property type="protein sequence ID" value="SKB62101.1"/>
    <property type="molecule type" value="Genomic_DNA"/>
</dbReference>
<dbReference type="AlphaFoldDB" id="A0A1T5CS08"/>
<dbReference type="Proteomes" id="UP000190230">
    <property type="component" value="Unassembled WGS sequence"/>
</dbReference>
<feature type="transmembrane region" description="Helical" evidence="1">
    <location>
        <begin position="253"/>
        <end position="272"/>
    </location>
</feature>
<organism evidence="3 4">
    <name type="scientific">Salegentibacter holothuriorum</name>
    <dbReference type="NCBI Taxonomy" id="241145"/>
    <lineage>
        <taxon>Bacteria</taxon>
        <taxon>Pseudomonadati</taxon>
        <taxon>Bacteroidota</taxon>
        <taxon>Flavobacteriia</taxon>
        <taxon>Flavobacteriales</taxon>
        <taxon>Flavobacteriaceae</taxon>
        <taxon>Salegentibacter</taxon>
    </lineage>
</organism>
<accession>A0A1T5CS08</accession>
<dbReference type="STRING" id="241145.SAMN05660776_2162"/>
<gene>
    <name evidence="3" type="ORF">SAMN05660776_2162</name>
</gene>
<dbReference type="OrthoDB" id="7851643at2"/>
<evidence type="ECO:0000256" key="1">
    <source>
        <dbReference type="SAM" id="Phobius"/>
    </source>
</evidence>
<dbReference type="RefSeq" id="WP_079721014.1">
    <property type="nucleotide sequence ID" value="NZ_FUYY01000003.1"/>
</dbReference>
<dbReference type="Pfam" id="PF00535">
    <property type="entry name" value="Glycos_transf_2"/>
    <property type="match status" value="1"/>
</dbReference>
<keyword evidence="3" id="KW-0808">Transferase</keyword>
<proteinExistence type="predicted"/>
<sequence>MNHLVIGIPTYKRPLMLEKLINSIYKCSIDRKFISTVEILIVDNDRDKTAEEIILQHKSSDSPKFKLHYHNYPIKGLSNVRNEIIKKALLFDPDFVVFIDDDQYVTEHWLNELIYTTVKNKGDMVMGPVVPAFEVKVSKAISKWFFLPQFENNKQLNFIMTGNLIMRVEFLKDNQLQFDKRFNTTGAEDIYFGICVLKKNGTIYYAAKALAYEYISKKRGTLKWILQRKYRGANSFVYILVLEKKIMGILKKLLISFVYFNLGVVCLLLLPFKFKYRYIGLIKIAESLGGFSGLLKIRYNEYSKENR</sequence>
<dbReference type="SUPFAM" id="SSF53448">
    <property type="entry name" value="Nucleotide-diphospho-sugar transferases"/>
    <property type="match status" value="1"/>
</dbReference>
<keyword evidence="1" id="KW-1133">Transmembrane helix</keyword>
<evidence type="ECO:0000313" key="4">
    <source>
        <dbReference type="Proteomes" id="UP000190230"/>
    </source>
</evidence>
<dbReference type="CDD" id="cd00761">
    <property type="entry name" value="Glyco_tranf_GTA_type"/>
    <property type="match status" value="1"/>
</dbReference>
<dbReference type="InterPro" id="IPR001173">
    <property type="entry name" value="Glyco_trans_2-like"/>
</dbReference>
<evidence type="ECO:0000313" key="3">
    <source>
        <dbReference type="EMBL" id="SKB62101.1"/>
    </source>
</evidence>
<protein>
    <submittedName>
        <fullName evidence="3">Glycosyl transferase family 2</fullName>
    </submittedName>
</protein>
<keyword evidence="4" id="KW-1185">Reference proteome</keyword>